<dbReference type="EMBL" id="JACDQQ010002320">
    <property type="protein sequence ID" value="MBA0088065.1"/>
    <property type="molecule type" value="Genomic_DNA"/>
</dbReference>
<name>A0A7V8SZ41_9BACT</name>
<proteinExistence type="predicted"/>
<comment type="caution">
    <text evidence="1">The sequence shown here is derived from an EMBL/GenBank/DDBJ whole genome shotgun (WGS) entry which is preliminary data.</text>
</comment>
<keyword evidence="2" id="KW-1185">Reference proteome</keyword>
<organism evidence="1 2">
    <name type="scientific">Candidatus Acidiferrum panamense</name>
    <dbReference type="NCBI Taxonomy" id="2741543"/>
    <lineage>
        <taxon>Bacteria</taxon>
        <taxon>Pseudomonadati</taxon>
        <taxon>Acidobacteriota</taxon>
        <taxon>Terriglobia</taxon>
        <taxon>Candidatus Acidiferrales</taxon>
        <taxon>Candidatus Acidiferrum</taxon>
    </lineage>
</organism>
<evidence type="ECO:0000313" key="1">
    <source>
        <dbReference type="EMBL" id="MBA0088065.1"/>
    </source>
</evidence>
<evidence type="ECO:0000313" key="2">
    <source>
        <dbReference type="Proteomes" id="UP000567293"/>
    </source>
</evidence>
<gene>
    <name evidence="1" type="ORF">HRJ53_24030</name>
</gene>
<dbReference type="Proteomes" id="UP000567293">
    <property type="component" value="Unassembled WGS sequence"/>
</dbReference>
<sequence length="165" mass="18963">MLELKSLHKDAIPSALAKAERYRLLHEPWQSESICEDVLRVDPDNQTALVTLLLALTDQFGQALKVQEAKTVIARLRDEYERAYYSGIVAERRAHALLHQARHGSGSAIHDWLREAMDWYEKAEAMRPPANDDALLRWNTCARLLMRNPQLQPGGRERHEPIMSE</sequence>
<accession>A0A7V8SZ41</accession>
<reference evidence="1" key="1">
    <citation type="submission" date="2020-06" db="EMBL/GenBank/DDBJ databases">
        <title>Legume-microbial interactions unlock mineral nutrients during tropical forest succession.</title>
        <authorList>
            <person name="Epihov D.Z."/>
        </authorList>
    </citation>
    <scope>NUCLEOTIDE SEQUENCE [LARGE SCALE GENOMIC DNA]</scope>
    <source>
        <strain evidence="1">Pan2503</strain>
    </source>
</reference>
<protein>
    <submittedName>
        <fullName evidence="1">Uncharacterized protein</fullName>
    </submittedName>
</protein>
<dbReference type="AlphaFoldDB" id="A0A7V8SZ41"/>